<evidence type="ECO:0000313" key="3">
    <source>
        <dbReference type="Proteomes" id="UP001596250"/>
    </source>
</evidence>
<name>A0ABW1IRF8_9BACL</name>
<dbReference type="NCBIfam" id="TIGR04274">
    <property type="entry name" value="hypoxanDNAglyco"/>
    <property type="match status" value="1"/>
</dbReference>
<dbReference type="GO" id="GO:0033958">
    <property type="term" value="F:DNA-deoxyinosine glycosylase activity"/>
    <property type="evidence" value="ECO:0007669"/>
    <property type="project" value="UniProtKB-EC"/>
</dbReference>
<reference evidence="3" key="1">
    <citation type="journal article" date="2019" name="Int. J. Syst. Evol. Microbiol.">
        <title>The Global Catalogue of Microorganisms (GCM) 10K type strain sequencing project: providing services to taxonomists for standard genome sequencing and annotation.</title>
        <authorList>
            <consortium name="The Broad Institute Genomics Platform"/>
            <consortium name="The Broad Institute Genome Sequencing Center for Infectious Disease"/>
            <person name="Wu L."/>
            <person name="Ma J."/>
        </authorList>
    </citation>
    <scope>NUCLEOTIDE SEQUENCE [LARGE SCALE GENOMIC DNA]</scope>
    <source>
        <strain evidence="3">CCM 8749</strain>
    </source>
</reference>
<dbReference type="EC" id="3.2.2.15" evidence="2"/>
<dbReference type="CDD" id="cd10032">
    <property type="entry name" value="UDG-F6_HDG"/>
    <property type="match status" value="1"/>
</dbReference>
<accession>A0ABW1IRF8</accession>
<sequence>MTENNLQPVHSFDPVIDEQASILILGSMPGEESLRKQQYYANPRNHFWTMLYSIFDKSFEEDYEKRLAFLKSKRIALWDVIGQCIRPGSLDSSITEEQVNDFTTLYHNYPNIRYVLLNGTKAYDTYLKKVGKDDNKTYVKLPSSSPTPGRNVKSLEEKIEAWRVIKDWTKSTS</sequence>
<dbReference type="SUPFAM" id="SSF52141">
    <property type="entry name" value="Uracil-DNA glycosylase-like"/>
    <property type="match status" value="1"/>
</dbReference>
<keyword evidence="3" id="KW-1185">Reference proteome</keyword>
<comment type="caution">
    <text evidence="2">The sequence shown here is derived from an EMBL/GenBank/DDBJ whole genome shotgun (WGS) entry which is preliminary data.</text>
</comment>
<dbReference type="Gene3D" id="3.40.470.10">
    <property type="entry name" value="Uracil-DNA glycosylase-like domain"/>
    <property type="match status" value="1"/>
</dbReference>
<dbReference type="SMART" id="SM00987">
    <property type="entry name" value="UreE_C"/>
    <property type="match status" value="1"/>
</dbReference>
<proteinExistence type="predicted"/>
<dbReference type="Proteomes" id="UP001596250">
    <property type="component" value="Unassembled WGS sequence"/>
</dbReference>
<gene>
    <name evidence="2" type="ORF">ACFPXP_14845</name>
</gene>
<evidence type="ECO:0000259" key="1">
    <source>
        <dbReference type="SMART" id="SM00986"/>
    </source>
</evidence>
<dbReference type="InterPro" id="IPR005122">
    <property type="entry name" value="Uracil-DNA_glycosylase-like"/>
</dbReference>
<protein>
    <submittedName>
        <fullName evidence="2">DNA-deoxyinosine glycosylase</fullName>
        <ecNumber evidence="2">3.2.2.15</ecNumber>
    </submittedName>
</protein>
<dbReference type="InterPro" id="IPR026353">
    <property type="entry name" value="Hypoxan-DNA_Glyclase"/>
</dbReference>
<dbReference type="InterPro" id="IPR036895">
    <property type="entry name" value="Uracil-DNA_glycosylase-like_sf"/>
</dbReference>
<dbReference type="RefSeq" id="WP_379895092.1">
    <property type="nucleotide sequence ID" value="NZ_CBCSCT010000033.1"/>
</dbReference>
<dbReference type="SMART" id="SM00986">
    <property type="entry name" value="UDG"/>
    <property type="match status" value="1"/>
</dbReference>
<feature type="domain" description="Uracil-DNA glycosylase-like" evidence="1">
    <location>
        <begin position="13"/>
        <end position="166"/>
    </location>
</feature>
<dbReference type="EMBL" id="JBHSQV010000168">
    <property type="protein sequence ID" value="MFC5987682.1"/>
    <property type="molecule type" value="Genomic_DNA"/>
</dbReference>
<evidence type="ECO:0000313" key="2">
    <source>
        <dbReference type="EMBL" id="MFC5987682.1"/>
    </source>
</evidence>
<organism evidence="2 3">
    <name type="scientific">Marinicrinis lubricantis</name>
    <dbReference type="NCBI Taxonomy" id="2086470"/>
    <lineage>
        <taxon>Bacteria</taxon>
        <taxon>Bacillati</taxon>
        <taxon>Bacillota</taxon>
        <taxon>Bacilli</taxon>
        <taxon>Bacillales</taxon>
        <taxon>Paenibacillaceae</taxon>
    </lineage>
</organism>
<keyword evidence="2" id="KW-0326">Glycosidase</keyword>
<dbReference type="Pfam" id="PF03167">
    <property type="entry name" value="UDG"/>
    <property type="match status" value="1"/>
</dbReference>
<keyword evidence="2" id="KW-0378">Hydrolase</keyword>